<feature type="compositionally biased region" description="Basic and acidic residues" evidence="1">
    <location>
        <begin position="946"/>
        <end position="963"/>
    </location>
</feature>
<feature type="region of interest" description="Disordered" evidence="1">
    <location>
        <begin position="334"/>
        <end position="375"/>
    </location>
</feature>
<feature type="compositionally biased region" description="Basic and acidic residues" evidence="1">
    <location>
        <begin position="285"/>
        <end position="316"/>
    </location>
</feature>
<dbReference type="AlphaFoldDB" id="A0AAV3QPW2"/>
<reference evidence="3 4" key="1">
    <citation type="submission" date="2024-01" db="EMBL/GenBank/DDBJ databases">
        <title>The complete chloroplast genome sequence of Lithospermum erythrorhizon: insights into the phylogenetic relationship among Boraginaceae species and the maternal lineages of purple gromwells.</title>
        <authorList>
            <person name="Okada T."/>
            <person name="Watanabe K."/>
        </authorList>
    </citation>
    <scope>NUCLEOTIDE SEQUENCE [LARGE SCALE GENOMIC DNA]</scope>
</reference>
<dbReference type="Pfam" id="PF24756">
    <property type="entry name" value="THD_CWZF3-5-7"/>
    <property type="match status" value="1"/>
</dbReference>
<feature type="compositionally biased region" description="Basic residues" evidence="1">
    <location>
        <begin position="489"/>
        <end position="503"/>
    </location>
</feature>
<feature type="region of interest" description="Disordered" evidence="1">
    <location>
        <begin position="946"/>
        <end position="1000"/>
    </location>
</feature>
<feature type="region of interest" description="Disordered" evidence="1">
    <location>
        <begin position="135"/>
        <end position="174"/>
    </location>
</feature>
<dbReference type="PANTHER" id="PTHR46524:SF7">
    <property type="entry name" value="CW-TYPE ZINC FINGER"/>
    <property type="match status" value="1"/>
</dbReference>
<feature type="compositionally biased region" description="Basic and acidic residues" evidence="1">
    <location>
        <begin position="729"/>
        <end position="738"/>
    </location>
</feature>
<feature type="compositionally biased region" description="Polar residues" evidence="1">
    <location>
        <begin position="739"/>
        <end position="748"/>
    </location>
</feature>
<name>A0AAV3QPW2_LITER</name>
<accession>A0AAV3QPW2</accession>
<dbReference type="Proteomes" id="UP001454036">
    <property type="component" value="Unassembled WGS sequence"/>
</dbReference>
<feature type="compositionally biased region" description="Polar residues" evidence="1">
    <location>
        <begin position="519"/>
        <end position="528"/>
    </location>
</feature>
<feature type="region of interest" description="Disordered" evidence="1">
    <location>
        <begin position="411"/>
        <end position="602"/>
    </location>
</feature>
<feature type="compositionally biased region" description="Polar residues" evidence="1">
    <location>
        <begin position="964"/>
        <end position="974"/>
    </location>
</feature>
<feature type="compositionally biased region" description="Basic and acidic residues" evidence="1">
    <location>
        <begin position="977"/>
        <end position="991"/>
    </location>
</feature>
<feature type="region of interest" description="Disordered" evidence="1">
    <location>
        <begin position="192"/>
        <end position="218"/>
    </location>
</feature>
<organism evidence="3 4">
    <name type="scientific">Lithospermum erythrorhizon</name>
    <name type="common">Purple gromwell</name>
    <name type="synonym">Lithospermum officinale var. erythrorhizon</name>
    <dbReference type="NCBI Taxonomy" id="34254"/>
    <lineage>
        <taxon>Eukaryota</taxon>
        <taxon>Viridiplantae</taxon>
        <taxon>Streptophyta</taxon>
        <taxon>Embryophyta</taxon>
        <taxon>Tracheophyta</taxon>
        <taxon>Spermatophyta</taxon>
        <taxon>Magnoliopsida</taxon>
        <taxon>eudicotyledons</taxon>
        <taxon>Gunneridae</taxon>
        <taxon>Pentapetalae</taxon>
        <taxon>asterids</taxon>
        <taxon>lamiids</taxon>
        <taxon>Boraginales</taxon>
        <taxon>Boraginaceae</taxon>
        <taxon>Boraginoideae</taxon>
        <taxon>Lithospermeae</taxon>
        <taxon>Lithospermum</taxon>
    </lineage>
</organism>
<feature type="region of interest" description="Disordered" evidence="1">
    <location>
        <begin position="901"/>
        <end position="929"/>
    </location>
</feature>
<feature type="compositionally biased region" description="Polar residues" evidence="1">
    <location>
        <begin position="901"/>
        <end position="913"/>
    </location>
</feature>
<feature type="domain" description="CWZF3/5/7 THD" evidence="2">
    <location>
        <begin position="984"/>
        <end position="1231"/>
    </location>
</feature>
<sequence length="1232" mass="135134">MVSERSRDGKMMIGVEKSMEIEEGEASYYQNGDETNIDPDVTMSYIDEKIQDILGQFQKDFEGGVSAENLGAKFGWYGSFLPTCARSPARSQQRTALEVIDGNTTKSPRILDPETSHLSLLASSCPSLQLRHEFGSTANPKGHGSINGRVKGGGRVPLDSVETPTLNGKPKSEFPYDQRTLKVRLRVGSNDLPAGKNEKIYSGLGLDGSPSPSLNDSYTDSEWLSRDLRDLSGNSPTSILKIMTSFLLQETQLLSPLSEELICFTENEKYSAKSVSKPMHKRKVKGCESRRDVREPLPETKPDSHETSDFLESGGHRNEGLLSVVFSTGVSKSAHNGHMFDQQTSDSGGRKKQQSKNDSSRLVCGEPLEFPKSMNKNHQEKNIKLDFANQCSAVDAFSNQYVGQCSSSLAENHTNKPHNKSLVESCSVGGDAKKSKTKKRRQSDSDSSRSSKKVKPQDVLYNGENGMTAPSVHLLESGNFLDNSSPNHMPRKDKRTINGHRKHENALLPNHKCDDKSSSQKNICQGEQGTHPYVGDLPRIGHQSRGKSEDNERKVKKARPSHSEGKVAITRNSTSETDQKATKSIDKKIRQERDSSATTDSLQMDLDTTHPSVASTSNSCKVSGSCKIKTDVQEVKGSPVESVSSSPLRVLSTDKCGLTSRNLQQNDYGDGTFVDCSPKESLGLASNKVHHFTSVESSVVDLQDKEPGFLSFNKIKEENKYSSDFATHPIKDASRKATQDTSKNQASERYQDERKDAQTFNGGFHTMKLENGMSLHHGNSTFRSENEKVHITAPDSKDETLDDISLSNEKLTGRSKFQESSASFDKGENSLIFEKGCVKDLIFEKGSGVKDVGAINDCEKKSTPGYNDRVDDKLDMKEGIVLDLNVQNASKKLISDIRSGSEISGSAKSNSLPPSARSKNHKGAHLPLISGPHKEKAVDILLNDAHGDTSKAPEQNNKTERHNGSTPSRHSNATMHKVKDQDGSSVRKDSRSQAATNAMKEAKDLKRLADRFKNSGSADSTGMYFEAALKFLYGSSLLEAGSRENNRHNDIQCIDMYRSTAKFCEFCAHEYERSKDMASAALAYKCMEVSYMRVIYSSHGNSNNDRNEVQMALQIVRPGESPASSASDVDNLNNPITVDKVSTSKATTSPQVAGNTGITSRNRSSFTRLLEIAQDSNAAMDAARKSRASFKAANLKSGDASISTVKKALDFNFQDVEGLLRLVRIAKDAVSH</sequence>
<evidence type="ECO:0000313" key="4">
    <source>
        <dbReference type="Proteomes" id="UP001454036"/>
    </source>
</evidence>
<gene>
    <name evidence="3" type="ORF">LIER_21040</name>
</gene>
<feature type="region of interest" description="Disordered" evidence="1">
    <location>
        <begin position="275"/>
        <end position="316"/>
    </location>
</feature>
<dbReference type="InterPro" id="IPR056406">
    <property type="entry name" value="THD_CWZF3/5/7"/>
</dbReference>
<evidence type="ECO:0000259" key="2">
    <source>
        <dbReference type="Pfam" id="PF24756"/>
    </source>
</evidence>
<proteinExistence type="predicted"/>
<dbReference type="PANTHER" id="PTHR46524">
    <property type="entry name" value="CW-TYPE ZINC FINGER"/>
    <property type="match status" value="1"/>
</dbReference>
<evidence type="ECO:0000256" key="1">
    <source>
        <dbReference type="SAM" id="MobiDB-lite"/>
    </source>
</evidence>
<dbReference type="InterPro" id="IPR055300">
    <property type="entry name" value="CWZF3/5/7"/>
</dbReference>
<feature type="compositionally biased region" description="Basic and acidic residues" evidence="1">
    <location>
        <begin position="577"/>
        <end position="595"/>
    </location>
</feature>
<protein>
    <recommendedName>
        <fullName evidence="2">CWZF3/5/7 THD domain-containing protein</fullName>
    </recommendedName>
</protein>
<feature type="compositionally biased region" description="Low complexity" evidence="1">
    <location>
        <begin position="202"/>
        <end position="214"/>
    </location>
</feature>
<evidence type="ECO:0000313" key="3">
    <source>
        <dbReference type="EMBL" id="GAA0165713.1"/>
    </source>
</evidence>
<keyword evidence="4" id="KW-1185">Reference proteome</keyword>
<feature type="region of interest" description="Disordered" evidence="1">
    <location>
        <begin position="723"/>
        <end position="753"/>
    </location>
</feature>
<dbReference type="EMBL" id="BAABME010005465">
    <property type="protein sequence ID" value="GAA0165713.1"/>
    <property type="molecule type" value="Genomic_DNA"/>
</dbReference>
<comment type="caution">
    <text evidence="3">The sequence shown here is derived from an EMBL/GenBank/DDBJ whole genome shotgun (WGS) entry which is preliminary data.</text>
</comment>